<keyword evidence="1" id="KW-0805">Transcription regulation</keyword>
<reference evidence="7" key="1">
    <citation type="journal article" date="2019" name="Int. J. Syst. Evol. Microbiol.">
        <title>The Global Catalogue of Microorganisms (GCM) 10K type strain sequencing project: providing services to taxonomists for standard genome sequencing and annotation.</title>
        <authorList>
            <consortium name="The Broad Institute Genomics Platform"/>
            <consortium name="The Broad Institute Genome Sequencing Center for Infectious Disease"/>
            <person name="Wu L."/>
            <person name="Ma J."/>
        </authorList>
    </citation>
    <scope>NUCLEOTIDE SEQUENCE [LARGE SCALE GENOMIC DNA]</scope>
    <source>
        <strain evidence="7">KCTC 23723</strain>
    </source>
</reference>
<keyword evidence="7" id="KW-1185">Reference proteome</keyword>
<dbReference type="RefSeq" id="WP_229796886.1">
    <property type="nucleotide sequence ID" value="NZ_BMYR01000001.1"/>
</dbReference>
<dbReference type="Gene3D" id="1.10.357.10">
    <property type="entry name" value="Tetracycline Repressor, domain 2"/>
    <property type="match status" value="1"/>
</dbReference>
<dbReference type="PANTHER" id="PTHR30055">
    <property type="entry name" value="HTH-TYPE TRANSCRIPTIONAL REGULATOR RUTR"/>
    <property type="match status" value="1"/>
</dbReference>
<dbReference type="PRINTS" id="PR00455">
    <property type="entry name" value="HTHTETR"/>
</dbReference>
<dbReference type="PROSITE" id="PS50977">
    <property type="entry name" value="HTH_TETR_2"/>
    <property type="match status" value="1"/>
</dbReference>
<dbReference type="InterPro" id="IPR001647">
    <property type="entry name" value="HTH_TetR"/>
</dbReference>
<dbReference type="Proteomes" id="UP000634667">
    <property type="component" value="Unassembled WGS sequence"/>
</dbReference>
<comment type="caution">
    <text evidence="6">The sequence shown here is derived from an EMBL/GenBank/DDBJ whole genome shotgun (WGS) entry which is preliminary data.</text>
</comment>
<evidence type="ECO:0000259" key="5">
    <source>
        <dbReference type="PROSITE" id="PS50977"/>
    </source>
</evidence>
<evidence type="ECO:0000256" key="3">
    <source>
        <dbReference type="ARBA" id="ARBA00023163"/>
    </source>
</evidence>
<evidence type="ECO:0000313" key="7">
    <source>
        <dbReference type="Proteomes" id="UP000634667"/>
    </source>
</evidence>
<evidence type="ECO:0000256" key="2">
    <source>
        <dbReference type="ARBA" id="ARBA00023125"/>
    </source>
</evidence>
<dbReference type="PANTHER" id="PTHR30055:SF234">
    <property type="entry name" value="HTH-TYPE TRANSCRIPTIONAL REGULATOR BETI"/>
    <property type="match status" value="1"/>
</dbReference>
<proteinExistence type="predicted"/>
<organism evidence="6 7">
    <name type="scientific">Alishewanella tabrizica</name>
    <dbReference type="NCBI Taxonomy" id="671278"/>
    <lineage>
        <taxon>Bacteria</taxon>
        <taxon>Pseudomonadati</taxon>
        <taxon>Pseudomonadota</taxon>
        <taxon>Gammaproteobacteria</taxon>
        <taxon>Alteromonadales</taxon>
        <taxon>Alteromonadaceae</taxon>
        <taxon>Alishewanella</taxon>
    </lineage>
</organism>
<gene>
    <name evidence="6" type="ORF">GCM10008111_02690</name>
</gene>
<feature type="domain" description="HTH tetR-type" evidence="5">
    <location>
        <begin position="35"/>
        <end position="95"/>
    </location>
</feature>
<accession>A0ABQ2WGA5</accession>
<dbReference type="SUPFAM" id="SSF46689">
    <property type="entry name" value="Homeodomain-like"/>
    <property type="match status" value="1"/>
</dbReference>
<keyword evidence="2 4" id="KW-0238">DNA-binding</keyword>
<dbReference type="Gene3D" id="1.10.10.60">
    <property type="entry name" value="Homeodomain-like"/>
    <property type="match status" value="1"/>
</dbReference>
<dbReference type="InterPro" id="IPR009057">
    <property type="entry name" value="Homeodomain-like_sf"/>
</dbReference>
<name>A0ABQ2WGA5_9ALTE</name>
<sequence>MNLAQFLNLIHNSPSLWQRETDLMTVTERKERQRLLREQLFLDKAAELIAQHGILPLQMAPLAKACDYATGTLYQHFSSKEDLLLALANRNSCHQIQLFQGIAALPISSREKMLALCVADHMNQQAHPSHAGLEQYIFTEVVWKNASAARRQAIIDNSKPLAEVVSGIVQQAIIDNELPAHNCDAFNLSVAPWALCVGTNTLERTEGLLSAFGGNADPLQRYRHLHMLLNGMQWQPLQRIDDRVELSKQIALLQTLLEPFFQCENTA</sequence>
<evidence type="ECO:0000256" key="4">
    <source>
        <dbReference type="PROSITE-ProRule" id="PRU00335"/>
    </source>
</evidence>
<dbReference type="Pfam" id="PF00440">
    <property type="entry name" value="TetR_N"/>
    <property type="match status" value="1"/>
</dbReference>
<keyword evidence="3" id="KW-0804">Transcription</keyword>
<evidence type="ECO:0000256" key="1">
    <source>
        <dbReference type="ARBA" id="ARBA00023015"/>
    </source>
</evidence>
<protein>
    <recommendedName>
        <fullName evidence="5">HTH tetR-type domain-containing protein</fullName>
    </recommendedName>
</protein>
<dbReference type="InterPro" id="IPR050109">
    <property type="entry name" value="HTH-type_TetR-like_transc_reg"/>
</dbReference>
<evidence type="ECO:0000313" key="6">
    <source>
        <dbReference type="EMBL" id="GGW50278.1"/>
    </source>
</evidence>
<feature type="DNA-binding region" description="H-T-H motif" evidence="4">
    <location>
        <begin position="58"/>
        <end position="77"/>
    </location>
</feature>
<dbReference type="EMBL" id="BMYR01000001">
    <property type="protein sequence ID" value="GGW50278.1"/>
    <property type="molecule type" value="Genomic_DNA"/>
</dbReference>